<evidence type="ECO:0000259" key="1">
    <source>
        <dbReference type="Pfam" id="PF01261"/>
    </source>
</evidence>
<proteinExistence type="predicted"/>
<dbReference type="PANTHER" id="PTHR12110">
    <property type="entry name" value="HYDROXYPYRUVATE ISOMERASE"/>
    <property type="match status" value="1"/>
</dbReference>
<dbReference type="Proteomes" id="UP001500449">
    <property type="component" value="Unassembled WGS sequence"/>
</dbReference>
<accession>A0ABN2N2Z7</accession>
<evidence type="ECO:0000313" key="3">
    <source>
        <dbReference type="Proteomes" id="UP001500449"/>
    </source>
</evidence>
<comment type="caution">
    <text evidence="2">The sequence shown here is derived from an EMBL/GenBank/DDBJ whole genome shotgun (WGS) entry which is preliminary data.</text>
</comment>
<name>A0ABN2N2Z7_9PSEU</name>
<dbReference type="Gene3D" id="3.20.20.150">
    <property type="entry name" value="Divalent-metal-dependent TIM barrel enzymes"/>
    <property type="match status" value="1"/>
</dbReference>
<keyword evidence="3" id="KW-1185">Reference proteome</keyword>
<dbReference type="InterPro" id="IPR013022">
    <property type="entry name" value="Xyl_isomerase-like_TIM-brl"/>
</dbReference>
<dbReference type="RefSeq" id="WP_344417436.1">
    <property type="nucleotide sequence ID" value="NZ_BAAAQK010000009.1"/>
</dbReference>
<dbReference type="InterPro" id="IPR050312">
    <property type="entry name" value="IolE/XylAMocC-like"/>
</dbReference>
<dbReference type="SUPFAM" id="SSF51658">
    <property type="entry name" value="Xylose isomerase-like"/>
    <property type="match status" value="1"/>
</dbReference>
<dbReference type="Pfam" id="PF01261">
    <property type="entry name" value="AP_endonuc_2"/>
    <property type="match status" value="1"/>
</dbReference>
<evidence type="ECO:0000313" key="2">
    <source>
        <dbReference type="EMBL" id="GAA1850377.1"/>
    </source>
</evidence>
<reference evidence="2 3" key="1">
    <citation type="journal article" date="2019" name="Int. J. Syst. Evol. Microbiol.">
        <title>The Global Catalogue of Microorganisms (GCM) 10K type strain sequencing project: providing services to taxonomists for standard genome sequencing and annotation.</title>
        <authorList>
            <consortium name="The Broad Institute Genomics Platform"/>
            <consortium name="The Broad Institute Genome Sequencing Center for Infectious Disease"/>
            <person name="Wu L."/>
            <person name="Ma J."/>
        </authorList>
    </citation>
    <scope>NUCLEOTIDE SEQUENCE [LARGE SCALE GENOMIC DNA]</scope>
    <source>
        <strain evidence="2 3">JCM 16009</strain>
    </source>
</reference>
<gene>
    <name evidence="2" type="ORF">GCM10009836_32730</name>
</gene>
<dbReference type="GO" id="GO:0016853">
    <property type="term" value="F:isomerase activity"/>
    <property type="evidence" value="ECO:0007669"/>
    <property type="project" value="UniProtKB-KW"/>
</dbReference>
<dbReference type="EMBL" id="BAAAQK010000009">
    <property type="protein sequence ID" value="GAA1850377.1"/>
    <property type="molecule type" value="Genomic_DNA"/>
</dbReference>
<keyword evidence="2" id="KW-0413">Isomerase</keyword>
<feature type="domain" description="Xylose isomerase-like TIM barrel" evidence="1">
    <location>
        <begin position="23"/>
        <end position="267"/>
    </location>
</feature>
<dbReference type="PANTHER" id="PTHR12110:SF53">
    <property type="entry name" value="BLR5974 PROTEIN"/>
    <property type="match status" value="1"/>
</dbReference>
<organism evidence="2 3">
    <name type="scientific">Pseudonocardia ailaonensis</name>
    <dbReference type="NCBI Taxonomy" id="367279"/>
    <lineage>
        <taxon>Bacteria</taxon>
        <taxon>Bacillati</taxon>
        <taxon>Actinomycetota</taxon>
        <taxon>Actinomycetes</taxon>
        <taxon>Pseudonocardiales</taxon>
        <taxon>Pseudonocardiaceae</taxon>
        <taxon>Pseudonocardia</taxon>
    </lineage>
</organism>
<dbReference type="InterPro" id="IPR036237">
    <property type="entry name" value="Xyl_isomerase-like_sf"/>
</dbReference>
<protein>
    <submittedName>
        <fullName evidence="2">Sugar phosphate isomerase/epimerase</fullName>
    </submittedName>
</protein>
<sequence length="350" mass="37202">MKLGIDGRKIPGAVPGGPLPVLRHAHELGLDGVFFRTVLDISPTLDAGVLAATRALADELGLYLECGLGKVNPYASPETPELRRIGNGDIVAGFRRMMEAAAAIDCRELWIGTANYKSEFRGRFAYDRFRTDVSWAEQLRAIGAFLQVLAPIARGHGLHLNLETHEEITSFEVVRLVEGTGPDVTGIVFDTANVLQRLEDPAAAARRVAPYVRQTHLKDAVLVSAPGGLRYQMRPCGTGVVDFAAILPVLAAANPALNLSMETDQPRTGAPLDMLVESADPAFVAAHPDVTADERQAHAALVAGAEARIAAGEIPSVEAWAATPFGVPEAHAYIHESAAHLRGLVPAGVS</sequence>